<keyword evidence="3" id="KW-1185">Reference proteome</keyword>
<feature type="region of interest" description="Disordered" evidence="1">
    <location>
        <begin position="67"/>
        <end position="156"/>
    </location>
</feature>
<comment type="caution">
    <text evidence="2">The sequence shown here is derived from an EMBL/GenBank/DDBJ whole genome shotgun (WGS) entry which is preliminary data.</text>
</comment>
<name>A0A9P6DFS7_PLEER</name>
<dbReference type="EMBL" id="MU154577">
    <property type="protein sequence ID" value="KAF9494125.1"/>
    <property type="molecule type" value="Genomic_DNA"/>
</dbReference>
<evidence type="ECO:0000256" key="1">
    <source>
        <dbReference type="SAM" id="MobiDB-lite"/>
    </source>
</evidence>
<dbReference type="AlphaFoldDB" id="A0A9P6DFS7"/>
<feature type="compositionally biased region" description="Acidic residues" evidence="1">
    <location>
        <begin position="109"/>
        <end position="118"/>
    </location>
</feature>
<feature type="compositionally biased region" description="Basic and acidic residues" evidence="1">
    <location>
        <begin position="73"/>
        <end position="83"/>
    </location>
</feature>
<organism evidence="2 3">
    <name type="scientific">Pleurotus eryngii</name>
    <name type="common">Boletus of the steppes</name>
    <dbReference type="NCBI Taxonomy" id="5323"/>
    <lineage>
        <taxon>Eukaryota</taxon>
        <taxon>Fungi</taxon>
        <taxon>Dikarya</taxon>
        <taxon>Basidiomycota</taxon>
        <taxon>Agaricomycotina</taxon>
        <taxon>Agaricomycetes</taxon>
        <taxon>Agaricomycetidae</taxon>
        <taxon>Agaricales</taxon>
        <taxon>Pleurotineae</taxon>
        <taxon>Pleurotaceae</taxon>
        <taxon>Pleurotus</taxon>
    </lineage>
</organism>
<feature type="region of interest" description="Disordered" evidence="1">
    <location>
        <begin position="25"/>
        <end position="53"/>
    </location>
</feature>
<protein>
    <submittedName>
        <fullName evidence="2">Uncharacterized protein</fullName>
    </submittedName>
</protein>
<feature type="compositionally biased region" description="Basic and acidic residues" evidence="1">
    <location>
        <begin position="95"/>
        <end position="105"/>
    </location>
</feature>
<feature type="compositionally biased region" description="Acidic residues" evidence="1">
    <location>
        <begin position="84"/>
        <end position="94"/>
    </location>
</feature>
<gene>
    <name evidence="2" type="ORF">BDN71DRAFT_1432057</name>
</gene>
<dbReference type="Proteomes" id="UP000807025">
    <property type="component" value="Unassembled WGS sequence"/>
</dbReference>
<evidence type="ECO:0000313" key="2">
    <source>
        <dbReference type="EMBL" id="KAF9494125.1"/>
    </source>
</evidence>
<proteinExistence type="predicted"/>
<reference evidence="2" key="1">
    <citation type="submission" date="2020-11" db="EMBL/GenBank/DDBJ databases">
        <authorList>
            <consortium name="DOE Joint Genome Institute"/>
            <person name="Ahrendt S."/>
            <person name="Riley R."/>
            <person name="Andreopoulos W."/>
            <person name="Labutti K."/>
            <person name="Pangilinan J."/>
            <person name="Ruiz-Duenas F.J."/>
            <person name="Barrasa J.M."/>
            <person name="Sanchez-Garcia M."/>
            <person name="Camarero S."/>
            <person name="Miyauchi S."/>
            <person name="Serrano A."/>
            <person name="Linde D."/>
            <person name="Babiker R."/>
            <person name="Drula E."/>
            <person name="Ayuso-Fernandez I."/>
            <person name="Pacheco R."/>
            <person name="Padilla G."/>
            <person name="Ferreira P."/>
            <person name="Barriuso J."/>
            <person name="Kellner H."/>
            <person name="Castanera R."/>
            <person name="Alfaro M."/>
            <person name="Ramirez L."/>
            <person name="Pisabarro A.G."/>
            <person name="Kuo A."/>
            <person name="Tritt A."/>
            <person name="Lipzen A."/>
            <person name="He G."/>
            <person name="Yan M."/>
            <person name="Ng V."/>
            <person name="Cullen D."/>
            <person name="Martin F."/>
            <person name="Rosso M.-N."/>
            <person name="Henrissat B."/>
            <person name="Hibbett D."/>
            <person name="Martinez A.T."/>
            <person name="Grigoriev I.V."/>
        </authorList>
    </citation>
    <scope>NUCLEOTIDE SEQUENCE</scope>
    <source>
        <strain evidence="2">ATCC 90797</strain>
    </source>
</reference>
<evidence type="ECO:0000313" key="3">
    <source>
        <dbReference type="Proteomes" id="UP000807025"/>
    </source>
</evidence>
<sequence>MAPTFDPNSSQPNYGVHDVLMMVDNDEVVTGAPKPTSDGSSPGDPAGRGTDLFPLQATLADIDASLELDDLGAGDKVRDKEQYDEAGNEEQDGDEQLKDNDHEPSDFGNQDDEGEDGGNADVVGDTDPKNPIAHSQYGSGKSDILDQNDILEDGVK</sequence>
<accession>A0A9P6DFS7</accession>